<keyword evidence="11" id="KW-0620">Polyamine biosynthesis</keyword>
<dbReference type="PANTHER" id="PTHR43295">
    <property type="entry name" value="ARGININE DECARBOXYLASE"/>
    <property type="match status" value="1"/>
</dbReference>
<evidence type="ECO:0000256" key="8">
    <source>
        <dbReference type="ARBA" id="ARBA00022842"/>
    </source>
</evidence>
<dbReference type="Pfam" id="PF17944">
    <property type="entry name" value="Arg_decarbox_C"/>
    <property type="match status" value="1"/>
</dbReference>
<evidence type="ECO:0000256" key="13">
    <source>
        <dbReference type="NCBIfam" id="TIGR01273"/>
    </source>
</evidence>
<dbReference type="NCBIfam" id="NF003763">
    <property type="entry name" value="PRK05354.1"/>
    <property type="match status" value="1"/>
</dbReference>
<dbReference type="InterPro" id="IPR022657">
    <property type="entry name" value="De-COase2_CS"/>
</dbReference>
<sequence length="637" mass="71632">MSKSSSWDIESSNDLYGVDNWANEFFSIAKNGELHVHLHDEGKTASVSIPEIVEGIRERGLDTPLLLRFHDLLADRIRNLNNAFNSAIKENNYQGNYRGVYPIKVNQQQQVIEEITEFGEQYHYGLEAGSKPELLAALAYMHDPKAYIICNGYKDQEFIDLALQSTKMGLQIILVVEMPSEISLILERSKALDIRPMLGVRAKLSTCNNSHWSHSSGENSVFGLTTNQILNAVDTLRENEMLDCLKLLHYHQGSQVPDIRSIREAATEASRIYNELVNEGAAMGLLDIGGGLGIDYDGSRSDSHSSRNYGIYEYAADIIDVVKTVSDEAGHPHPTIISESGRAVAAYYSVLIFNILDVNSPSADSVPQSIPEKTHPHLNKLSEVESYLNEENLQECYNDAVYYREEILSLFRHGNVSLRERAYCNSLFTRIITRIHEIAKTMEDVPEILADGDPFLDVYYGNFSLFQSLPDSWAIDQLFPVMPIHRLNEEPTAKATLADITCDCDGRIDNFIIDGEHQKHIPLHALKEGEDYLLGVFLVGAYQETLGDLHNLLGDTNVVSVGVKNGKTQYLRELAGDTISDVLSYVEYDTKNLEERFRSLAERSVEEGKITPAQRRQIMDAYRESIGGYTYFESHNS</sequence>
<dbReference type="InterPro" id="IPR022644">
    <property type="entry name" value="De-COase2_N"/>
</dbReference>
<dbReference type="SUPFAM" id="SSF51419">
    <property type="entry name" value="PLP-binding barrel"/>
    <property type="match status" value="1"/>
</dbReference>
<dbReference type="CDD" id="cd06830">
    <property type="entry name" value="PLPDE_III_ADC"/>
    <property type="match status" value="1"/>
</dbReference>
<dbReference type="Gene3D" id="1.10.287.3440">
    <property type="match status" value="1"/>
</dbReference>
<dbReference type="PRINTS" id="PR01179">
    <property type="entry name" value="ODADCRBXLASE"/>
</dbReference>
<dbReference type="InterPro" id="IPR000183">
    <property type="entry name" value="Orn/DAP/Arg_de-COase"/>
</dbReference>
<dbReference type="Gene3D" id="1.20.58.930">
    <property type="match status" value="1"/>
</dbReference>
<dbReference type="Pfam" id="PF02784">
    <property type="entry name" value="Orn_Arg_deC_N"/>
    <property type="match status" value="1"/>
</dbReference>
<evidence type="ECO:0000313" key="19">
    <source>
        <dbReference type="EMBL" id="BDS06448.1"/>
    </source>
</evidence>
<dbReference type="PROSITE" id="PS00878">
    <property type="entry name" value="ODR_DC_2_1"/>
    <property type="match status" value="1"/>
</dbReference>
<reference evidence="19" key="1">
    <citation type="submission" date="2024-07" db="EMBL/GenBank/DDBJ databases">
        <title>Complete genome sequence of Verrucomicrobiaceae bacterium NT6N.</title>
        <authorList>
            <person name="Huang C."/>
            <person name="Takami H."/>
            <person name="Hamasaki K."/>
        </authorList>
    </citation>
    <scope>NUCLEOTIDE SEQUENCE</scope>
    <source>
        <strain evidence="19">NT6N</strain>
    </source>
</reference>
<evidence type="ECO:0000256" key="12">
    <source>
        <dbReference type="ARBA" id="ARBA00023239"/>
    </source>
</evidence>
<dbReference type="InterPro" id="IPR040634">
    <property type="entry name" value="Arg_decarb_HB"/>
</dbReference>
<proteinExistence type="inferred from homology"/>
<dbReference type="Gene3D" id="2.40.37.10">
    <property type="entry name" value="Lyase, Ornithine Decarboxylase, Chain A, domain 1"/>
    <property type="match status" value="1"/>
</dbReference>
<organism evidence="19">
    <name type="scientific">Oceaniferula spumae</name>
    <dbReference type="NCBI Taxonomy" id="2979115"/>
    <lineage>
        <taxon>Bacteria</taxon>
        <taxon>Pseudomonadati</taxon>
        <taxon>Verrucomicrobiota</taxon>
        <taxon>Verrucomicrobiia</taxon>
        <taxon>Verrucomicrobiales</taxon>
        <taxon>Verrucomicrobiaceae</taxon>
        <taxon>Oceaniferula</taxon>
    </lineage>
</organism>
<evidence type="ECO:0000256" key="15">
    <source>
        <dbReference type="PIRSR" id="PIRSR600183-50"/>
    </source>
</evidence>
<dbReference type="Pfam" id="PF17810">
    <property type="entry name" value="Arg_decarb_HB"/>
    <property type="match status" value="1"/>
</dbReference>
<feature type="modified residue" description="N6-(pyridoxal phosphate)lysine" evidence="14">
    <location>
        <position position="104"/>
    </location>
</feature>
<evidence type="ECO:0000256" key="14">
    <source>
        <dbReference type="PIRSR" id="PIRSR001336-50"/>
    </source>
</evidence>
<dbReference type="KEGG" id="osu:NT6N_14880"/>
<evidence type="ECO:0000259" key="17">
    <source>
        <dbReference type="Pfam" id="PF17810"/>
    </source>
</evidence>
<feature type="domain" description="Arginine decarboxylase helical bundle" evidence="17">
    <location>
        <begin position="372"/>
        <end position="449"/>
    </location>
</feature>
<comment type="similarity">
    <text evidence="4">Belongs to the Orn/Lys/Arg decarboxylase class-II family. SpeA subfamily.</text>
</comment>
<dbReference type="NCBIfam" id="TIGR01273">
    <property type="entry name" value="speA"/>
    <property type="match status" value="1"/>
</dbReference>
<evidence type="ECO:0000259" key="16">
    <source>
        <dbReference type="Pfam" id="PF02784"/>
    </source>
</evidence>
<dbReference type="InterPro" id="IPR002985">
    <property type="entry name" value="Arg_decrbxlase"/>
</dbReference>
<feature type="active site" description="Proton donor" evidence="15">
    <location>
        <position position="502"/>
    </location>
</feature>
<dbReference type="PIRSF" id="PIRSF001336">
    <property type="entry name" value="Arg_decrbxlase"/>
    <property type="match status" value="1"/>
</dbReference>
<feature type="domain" description="Arginine decarboxylase C-terminal helical" evidence="18">
    <location>
        <begin position="579"/>
        <end position="632"/>
    </location>
</feature>
<dbReference type="AlphaFoldDB" id="A0AAT9FKH5"/>
<dbReference type="GO" id="GO:0008295">
    <property type="term" value="P:spermidine biosynthetic process"/>
    <property type="evidence" value="ECO:0007669"/>
    <property type="project" value="UniProtKB-UniRule"/>
</dbReference>
<name>A0AAT9FKH5_9BACT</name>
<dbReference type="InterPro" id="IPR009006">
    <property type="entry name" value="Ala_racemase/Decarboxylase_C"/>
</dbReference>
<dbReference type="GO" id="GO:0008792">
    <property type="term" value="F:arginine decarboxylase activity"/>
    <property type="evidence" value="ECO:0007669"/>
    <property type="project" value="UniProtKB-UniRule"/>
</dbReference>
<accession>A0AAT9FKH5</accession>
<evidence type="ECO:0000256" key="5">
    <source>
        <dbReference type="ARBA" id="ARBA00012426"/>
    </source>
</evidence>
<comment type="cofactor">
    <cofactor evidence="1 14">
        <name>pyridoxal 5'-phosphate</name>
        <dbReference type="ChEBI" id="CHEBI:597326"/>
    </cofactor>
</comment>
<evidence type="ECO:0000256" key="9">
    <source>
        <dbReference type="ARBA" id="ARBA00022898"/>
    </source>
</evidence>
<evidence type="ECO:0000256" key="7">
    <source>
        <dbReference type="ARBA" id="ARBA00022793"/>
    </source>
</evidence>
<comment type="cofactor">
    <cofactor evidence="2">
        <name>Mg(2+)</name>
        <dbReference type="ChEBI" id="CHEBI:18420"/>
    </cofactor>
</comment>
<gene>
    <name evidence="19" type="primary">speA</name>
    <name evidence="19" type="ORF">NT6N_14880</name>
</gene>
<dbReference type="EC" id="4.1.1.19" evidence="5 13"/>
<dbReference type="InterPro" id="IPR041128">
    <property type="entry name" value="Arg_decarbox_C"/>
</dbReference>
<comment type="function">
    <text evidence="3">Catalyzes the biosynthesis of agmatine from arginine.</text>
</comment>
<evidence type="ECO:0000259" key="18">
    <source>
        <dbReference type="Pfam" id="PF17944"/>
    </source>
</evidence>
<evidence type="ECO:0000256" key="1">
    <source>
        <dbReference type="ARBA" id="ARBA00001933"/>
    </source>
</evidence>
<evidence type="ECO:0000256" key="10">
    <source>
        <dbReference type="ARBA" id="ARBA00023066"/>
    </source>
</evidence>
<evidence type="ECO:0000256" key="4">
    <source>
        <dbReference type="ARBA" id="ARBA00008357"/>
    </source>
</evidence>
<dbReference type="InterPro" id="IPR022653">
    <property type="entry name" value="De-COase2_pyr-phos_BS"/>
</dbReference>
<dbReference type="PRINTS" id="PR01180">
    <property type="entry name" value="ARGDCRBXLASE"/>
</dbReference>
<dbReference type="GO" id="GO:0006527">
    <property type="term" value="P:L-arginine catabolic process"/>
    <property type="evidence" value="ECO:0007669"/>
    <property type="project" value="InterPro"/>
</dbReference>
<evidence type="ECO:0000256" key="2">
    <source>
        <dbReference type="ARBA" id="ARBA00001946"/>
    </source>
</evidence>
<protein>
    <recommendedName>
        <fullName evidence="5 13">Arginine decarboxylase</fullName>
        <ecNumber evidence="5 13">4.1.1.19</ecNumber>
    </recommendedName>
</protein>
<dbReference type="PANTHER" id="PTHR43295:SF9">
    <property type="entry name" value="BIOSYNTHETIC ARGININE DECARBOXYLASE"/>
    <property type="match status" value="1"/>
</dbReference>
<evidence type="ECO:0000256" key="6">
    <source>
        <dbReference type="ARBA" id="ARBA00022723"/>
    </source>
</evidence>
<dbReference type="PROSITE" id="PS00879">
    <property type="entry name" value="ODR_DC_2_2"/>
    <property type="match status" value="1"/>
</dbReference>
<keyword evidence="6" id="KW-0479">Metal-binding</keyword>
<keyword evidence="12" id="KW-0456">Lyase</keyword>
<keyword evidence="9 14" id="KW-0663">Pyridoxal phosphate</keyword>
<dbReference type="InterPro" id="IPR029066">
    <property type="entry name" value="PLP-binding_barrel"/>
</dbReference>
<keyword evidence="10" id="KW-0745">Spermidine biosynthesis</keyword>
<dbReference type="GO" id="GO:0046872">
    <property type="term" value="F:metal ion binding"/>
    <property type="evidence" value="ECO:0007669"/>
    <property type="project" value="UniProtKB-KW"/>
</dbReference>
<keyword evidence="8" id="KW-0460">Magnesium</keyword>
<keyword evidence="7" id="KW-0210">Decarboxylase</keyword>
<dbReference type="SUPFAM" id="SSF50621">
    <property type="entry name" value="Alanine racemase C-terminal domain-like"/>
    <property type="match status" value="1"/>
</dbReference>
<dbReference type="Gene3D" id="3.20.20.10">
    <property type="entry name" value="Alanine racemase"/>
    <property type="match status" value="1"/>
</dbReference>
<evidence type="ECO:0000256" key="11">
    <source>
        <dbReference type="ARBA" id="ARBA00023115"/>
    </source>
</evidence>
<dbReference type="EMBL" id="AP026866">
    <property type="protein sequence ID" value="BDS06448.1"/>
    <property type="molecule type" value="Genomic_DNA"/>
</dbReference>
<feature type="domain" description="Orn/DAP/Arg decarboxylase 2 N-terminal" evidence="16">
    <location>
        <begin position="94"/>
        <end position="346"/>
    </location>
</feature>
<evidence type="ECO:0000256" key="3">
    <source>
        <dbReference type="ARBA" id="ARBA00002257"/>
    </source>
</evidence>